<reference evidence="1 2" key="1">
    <citation type="journal article" date="2018" name="Syst. Appl. Microbiol.">
        <title>Pectobacterium zantedeschiae sp. nov. a new species of a soft rot pathogen isolated from Calla lily (Zantedeschia spp.).</title>
        <authorList>
            <person name="Waleron M."/>
            <person name="Misztak A."/>
            <person name="Waleron M."/>
            <person name="Franczuk M."/>
            <person name="Jonca J."/>
            <person name="Wielgomas B."/>
            <person name="Mikicinski A."/>
            <person name="Popovic T."/>
            <person name="Waleron K."/>
        </authorList>
    </citation>
    <scope>NUCLEOTIDE SEQUENCE [LARGE SCALE GENOMIC DNA]</scope>
    <source>
        <strain evidence="1 2">9M</strain>
    </source>
</reference>
<dbReference type="OrthoDB" id="7061999at2"/>
<name>A0A9X8JFZ4_9GAMM</name>
<organism evidence="1 2">
    <name type="scientific">Pectobacterium zantedeschiae</name>
    <dbReference type="NCBI Taxonomy" id="2034769"/>
    <lineage>
        <taxon>Bacteria</taxon>
        <taxon>Pseudomonadati</taxon>
        <taxon>Pseudomonadota</taxon>
        <taxon>Gammaproteobacteria</taxon>
        <taxon>Enterobacterales</taxon>
        <taxon>Pectobacteriaceae</taxon>
        <taxon>Pectobacterium</taxon>
    </lineage>
</organism>
<sequence length="412" mass="46248">MRTELRDDEFSEIYTEFTALFPEKPWIKRVSNLQHQINEMPIIQPLLWKQNVLAYGLAAFDSHGKSSDHEVWGAIKQAMIFASQIVKICRESSPENARNLCRRVSHALNKPDGARGLRFELMVATHLSRKGCGITWMEEHSGKETFDILATISGVASVEIECKSLSVDKGESLTEEEFYDLINCLMPLIEPKLPELERYLYGISFTLNEKIPVAASERAQLVSKLVEAVGVGNKVLEGVCTISLQLGCLQSIEHELTRDELEVLTNELLGYGVGYRLVKNLGDQGYLAIDVKSLVPSKFDSALSKVAKHAVRKQMTGKRPGCLVMRVERHSRSTLEAFAEDEMNLLARRATKLLCTPEYAHLAAVVFVSAPSLERISESSESEQSRTYVFESESEQHQNLGLGRIFGVENKW</sequence>
<keyword evidence="2" id="KW-1185">Reference proteome</keyword>
<dbReference type="Proteomes" id="UP001138460">
    <property type="component" value="Unassembled WGS sequence"/>
</dbReference>
<dbReference type="EMBL" id="NWTM01000002">
    <property type="protein sequence ID" value="RYC41419.1"/>
    <property type="molecule type" value="Genomic_DNA"/>
</dbReference>
<evidence type="ECO:0000313" key="2">
    <source>
        <dbReference type="Proteomes" id="UP001138460"/>
    </source>
</evidence>
<gene>
    <name evidence="1" type="ORF">CLR69_14850</name>
</gene>
<dbReference type="RefSeq" id="WP_129712357.1">
    <property type="nucleotide sequence ID" value="NZ_JBEHFA010000001.1"/>
</dbReference>
<protein>
    <submittedName>
        <fullName evidence="1">Uncharacterized protein</fullName>
    </submittedName>
</protein>
<accession>A0A9X8JFZ4</accession>
<dbReference type="AlphaFoldDB" id="A0A9X8JFZ4"/>
<proteinExistence type="predicted"/>
<comment type="caution">
    <text evidence="1">The sequence shown here is derived from an EMBL/GenBank/DDBJ whole genome shotgun (WGS) entry which is preliminary data.</text>
</comment>
<evidence type="ECO:0000313" key="1">
    <source>
        <dbReference type="EMBL" id="RYC41419.1"/>
    </source>
</evidence>